<dbReference type="PANTHER" id="PTHR43289:SF6">
    <property type="entry name" value="SERINE_THREONINE-PROTEIN KINASE NEKL-3"/>
    <property type="match status" value="1"/>
</dbReference>
<evidence type="ECO:0000256" key="3">
    <source>
        <dbReference type="ARBA" id="ARBA00022679"/>
    </source>
</evidence>
<feature type="transmembrane region" description="Helical" evidence="8">
    <location>
        <begin position="344"/>
        <end position="367"/>
    </location>
</feature>
<dbReference type="PROSITE" id="PS00107">
    <property type="entry name" value="PROTEIN_KINASE_ATP"/>
    <property type="match status" value="1"/>
</dbReference>
<organism evidence="10 11">
    <name type="scientific">Microbacterium terricola</name>
    <dbReference type="NCBI Taxonomy" id="344163"/>
    <lineage>
        <taxon>Bacteria</taxon>
        <taxon>Bacillati</taxon>
        <taxon>Actinomycetota</taxon>
        <taxon>Actinomycetes</taxon>
        <taxon>Micrococcales</taxon>
        <taxon>Microbacteriaceae</taxon>
        <taxon>Microbacterium</taxon>
    </lineage>
</organism>
<feature type="domain" description="Protein kinase" evidence="9">
    <location>
        <begin position="21"/>
        <end position="280"/>
    </location>
</feature>
<evidence type="ECO:0000313" key="11">
    <source>
        <dbReference type="Proteomes" id="UP001317779"/>
    </source>
</evidence>
<evidence type="ECO:0000256" key="7">
    <source>
        <dbReference type="PROSITE-ProRule" id="PRU10141"/>
    </source>
</evidence>
<dbReference type="EMBL" id="AP027141">
    <property type="protein sequence ID" value="BDV31910.1"/>
    <property type="molecule type" value="Genomic_DNA"/>
</dbReference>
<dbReference type="InterPro" id="IPR000719">
    <property type="entry name" value="Prot_kinase_dom"/>
</dbReference>
<protein>
    <recommendedName>
        <fullName evidence="1">non-specific serine/threonine protein kinase</fullName>
        <ecNumber evidence="1">2.7.11.1</ecNumber>
    </recommendedName>
</protein>
<evidence type="ECO:0000256" key="1">
    <source>
        <dbReference type="ARBA" id="ARBA00012513"/>
    </source>
</evidence>
<dbReference type="InterPro" id="IPR011009">
    <property type="entry name" value="Kinase-like_dom_sf"/>
</dbReference>
<dbReference type="RefSeq" id="WP_263797504.1">
    <property type="nucleotide sequence ID" value="NZ_BAAAOI010000001.1"/>
</dbReference>
<dbReference type="InterPro" id="IPR008271">
    <property type="entry name" value="Ser/Thr_kinase_AS"/>
</dbReference>
<sequence length="397" mass="41730">MMNGVHVHGSERVGLVLDERYRLDAVLGDGAMATVYRAFDQELGRTVAVKLFRPGMTEAGDEHRRDSEKRLLASLNHPSLVTLFDARLSGGDHAYLVMEHIAGGTLTERLERGALPSSDAADLVAHLGEALHVVHAAGIIHRDIKPSNILLRPTSESGPALRAVLADFGIAYLVDTARVTTPGMAVGTAAYISPEQVRGAEPTPASDIYSLGLVLIESLTGRRAFPQQNSGEAIAARLSSPPAVPPGVSFAWRSLLVRMTAIDPLSRPTALEVARASRALEADDPAGPDVTQAAIEAAPHASAPSVDPPTAPTRLMPEAPAAVGHTTEALVAPTPVRRSARRRVVAVISAIAAAVVIAIAAFVWTGLGDPPATTPDLPEVQDPLGTHLDELLEQVTP</sequence>
<name>A0ABM8E2B6_9MICO</name>
<keyword evidence="6 7" id="KW-0067">ATP-binding</keyword>
<dbReference type="Proteomes" id="UP001317779">
    <property type="component" value="Chromosome"/>
</dbReference>
<evidence type="ECO:0000259" key="9">
    <source>
        <dbReference type="PROSITE" id="PS50011"/>
    </source>
</evidence>
<evidence type="ECO:0000256" key="2">
    <source>
        <dbReference type="ARBA" id="ARBA00022527"/>
    </source>
</evidence>
<dbReference type="PROSITE" id="PS00108">
    <property type="entry name" value="PROTEIN_KINASE_ST"/>
    <property type="match status" value="1"/>
</dbReference>
<keyword evidence="8" id="KW-0472">Membrane</keyword>
<keyword evidence="3" id="KW-0808">Transferase</keyword>
<reference evidence="10 11" key="1">
    <citation type="submission" date="2022-12" db="EMBL/GenBank/DDBJ databases">
        <title>Microbacterium terricola strain KV-448 chromosome, complete genome.</title>
        <authorList>
            <person name="Oshima T."/>
            <person name="Moriya T."/>
            <person name="Bessho Y."/>
        </authorList>
    </citation>
    <scope>NUCLEOTIDE SEQUENCE [LARGE SCALE GENOMIC DNA]</scope>
    <source>
        <strain evidence="10 11">KV-448</strain>
    </source>
</reference>
<keyword evidence="4 7" id="KW-0547">Nucleotide-binding</keyword>
<dbReference type="CDD" id="cd14014">
    <property type="entry name" value="STKc_PknB_like"/>
    <property type="match status" value="1"/>
</dbReference>
<dbReference type="InterPro" id="IPR017441">
    <property type="entry name" value="Protein_kinase_ATP_BS"/>
</dbReference>
<dbReference type="Gene3D" id="3.30.200.20">
    <property type="entry name" value="Phosphorylase Kinase, domain 1"/>
    <property type="match status" value="1"/>
</dbReference>
<keyword evidence="8" id="KW-0812">Transmembrane</keyword>
<proteinExistence type="predicted"/>
<dbReference type="GO" id="GO:0004674">
    <property type="term" value="F:protein serine/threonine kinase activity"/>
    <property type="evidence" value="ECO:0007669"/>
    <property type="project" value="UniProtKB-KW"/>
</dbReference>
<keyword evidence="8" id="KW-1133">Transmembrane helix</keyword>
<dbReference type="PROSITE" id="PS50011">
    <property type="entry name" value="PROTEIN_KINASE_DOM"/>
    <property type="match status" value="1"/>
</dbReference>
<evidence type="ECO:0000256" key="5">
    <source>
        <dbReference type="ARBA" id="ARBA00022777"/>
    </source>
</evidence>
<gene>
    <name evidence="10" type="ORF">Microterr_25700</name>
</gene>
<dbReference type="PANTHER" id="PTHR43289">
    <property type="entry name" value="MITOGEN-ACTIVATED PROTEIN KINASE KINASE KINASE 20-RELATED"/>
    <property type="match status" value="1"/>
</dbReference>
<keyword evidence="11" id="KW-1185">Reference proteome</keyword>
<evidence type="ECO:0000313" key="10">
    <source>
        <dbReference type="EMBL" id="BDV31910.1"/>
    </source>
</evidence>
<dbReference type="EC" id="2.7.11.1" evidence="1"/>
<feature type="binding site" evidence="7">
    <location>
        <position position="50"/>
    </location>
    <ligand>
        <name>ATP</name>
        <dbReference type="ChEBI" id="CHEBI:30616"/>
    </ligand>
</feature>
<accession>A0ABM8E2B6</accession>
<evidence type="ECO:0000256" key="6">
    <source>
        <dbReference type="ARBA" id="ARBA00022840"/>
    </source>
</evidence>
<dbReference type="SUPFAM" id="SSF56112">
    <property type="entry name" value="Protein kinase-like (PK-like)"/>
    <property type="match status" value="1"/>
</dbReference>
<dbReference type="Pfam" id="PF00069">
    <property type="entry name" value="Pkinase"/>
    <property type="match status" value="1"/>
</dbReference>
<keyword evidence="5 10" id="KW-0418">Kinase</keyword>
<evidence type="ECO:0000256" key="8">
    <source>
        <dbReference type="SAM" id="Phobius"/>
    </source>
</evidence>
<dbReference type="SMART" id="SM00220">
    <property type="entry name" value="S_TKc"/>
    <property type="match status" value="1"/>
</dbReference>
<evidence type="ECO:0000256" key="4">
    <source>
        <dbReference type="ARBA" id="ARBA00022741"/>
    </source>
</evidence>
<dbReference type="Gene3D" id="1.10.510.10">
    <property type="entry name" value="Transferase(Phosphotransferase) domain 1"/>
    <property type="match status" value="1"/>
</dbReference>
<keyword evidence="2 10" id="KW-0723">Serine/threonine-protein kinase</keyword>